<dbReference type="EMBL" id="JBHFFA010000004">
    <property type="protein sequence ID" value="KAL2631985.1"/>
    <property type="molecule type" value="Genomic_DNA"/>
</dbReference>
<dbReference type="AlphaFoldDB" id="A0ABD1YMN6"/>
<evidence type="ECO:0008006" key="4">
    <source>
        <dbReference type="Google" id="ProtNLM"/>
    </source>
</evidence>
<dbReference type="Gene3D" id="3.80.10.10">
    <property type="entry name" value="Ribonuclease Inhibitor"/>
    <property type="match status" value="1"/>
</dbReference>
<gene>
    <name evidence="2" type="ORF">R1flu_016671</name>
</gene>
<dbReference type="InterPro" id="IPR032675">
    <property type="entry name" value="LRR_dom_sf"/>
</dbReference>
<proteinExistence type="predicted"/>
<dbReference type="PANTHER" id="PTHR47679:SF1">
    <property type="entry name" value="PROTEIN TORNADO 1"/>
    <property type="match status" value="1"/>
</dbReference>
<keyword evidence="3" id="KW-1185">Reference proteome</keyword>
<protein>
    <recommendedName>
        <fullName evidence="4">F-box protein</fullName>
    </recommendedName>
</protein>
<comment type="caution">
    <text evidence="2">The sequence shown here is derived from an EMBL/GenBank/DDBJ whole genome shotgun (WGS) entry which is preliminary data.</text>
</comment>
<evidence type="ECO:0000313" key="2">
    <source>
        <dbReference type="EMBL" id="KAL2631985.1"/>
    </source>
</evidence>
<feature type="region of interest" description="Disordered" evidence="1">
    <location>
        <begin position="463"/>
        <end position="493"/>
    </location>
</feature>
<dbReference type="SUPFAM" id="SSF52047">
    <property type="entry name" value="RNI-like"/>
    <property type="match status" value="1"/>
</dbReference>
<reference evidence="2 3" key="1">
    <citation type="submission" date="2024-09" db="EMBL/GenBank/DDBJ databases">
        <title>Chromosome-scale assembly of Riccia fluitans.</title>
        <authorList>
            <person name="Paukszto L."/>
            <person name="Sawicki J."/>
            <person name="Karawczyk K."/>
            <person name="Piernik-Szablinska J."/>
            <person name="Szczecinska M."/>
            <person name="Mazdziarz M."/>
        </authorList>
    </citation>
    <scope>NUCLEOTIDE SEQUENCE [LARGE SCALE GENOMIC DNA]</scope>
    <source>
        <strain evidence="2">Rf_01</strain>
        <tissue evidence="2">Aerial parts of the thallus</tissue>
    </source>
</reference>
<dbReference type="PANTHER" id="PTHR47679">
    <property type="entry name" value="PROTEIN TORNADO 1"/>
    <property type="match status" value="1"/>
</dbReference>
<name>A0ABD1YMN6_9MARC</name>
<dbReference type="Proteomes" id="UP001605036">
    <property type="component" value="Unassembled WGS sequence"/>
</dbReference>
<organism evidence="2 3">
    <name type="scientific">Riccia fluitans</name>
    <dbReference type="NCBI Taxonomy" id="41844"/>
    <lineage>
        <taxon>Eukaryota</taxon>
        <taxon>Viridiplantae</taxon>
        <taxon>Streptophyta</taxon>
        <taxon>Embryophyta</taxon>
        <taxon>Marchantiophyta</taxon>
        <taxon>Marchantiopsida</taxon>
        <taxon>Marchantiidae</taxon>
        <taxon>Marchantiales</taxon>
        <taxon>Ricciaceae</taxon>
        <taxon>Riccia</taxon>
    </lineage>
</organism>
<evidence type="ECO:0000256" key="1">
    <source>
        <dbReference type="SAM" id="MobiDB-lite"/>
    </source>
</evidence>
<evidence type="ECO:0000313" key="3">
    <source>
        <dbReference type="Proteomes" id="UP001605036"/>
    </source>
</evidence>
<sequence>MHFTADGKTPAALQLQEFELKISDATLSFKGLVSNHLSLTLRLMENHDVETELPEGLKEMLRRLRGQLAPGESCVTENPDLKNDEFGDYFQCIVPTDKQIEVRRRILDAIGNCSSMEIFREEYLIYSGLDSEEWEMVLSPLRNNSSLKKVSLIPDCDYYESVEQVRGKLWQQLLRTSQTLKVVEIRFKPVRQLMLSTVLSNAMLRWCLNITDVLPGDVNRWCNVIKETVPASTSVNISVNTVDFGGPRTAEPESFRLKIKMGASSPSHSLKIDLRFQSAGLEPRGLVTAITKFLYACPPASLKGYVYYHVDKFHEEMRWYWGSNKDESYEVLNWAFTHDVVKELCVIVPEREDSRLQRLFQRMQTNSSVLKLSLRNVPSSCRSFWKSLFVALKYNTSLRCLDLAGCHLKDENFHPIMSLLQDNYTLEKLTLNSALQTSAASSYVDLLMQGRHDVHDEHVQEEKQIGISTRSLEPPRNPETVADSRARSGTPQG</sequence>
<accession>A0ABD1YMN6</accession>